<reference evidence="9" key="2">
    <citation type="submission" date="2017-10" db="EMBL/GenBank/DDBJ databases">
        <title>Ladona fulva Genome sequencing and assembly.</title>
        <authorList>
            <person name="Murali S."/>
            <person name="Richards S."/>
            <person name="Bandaranaike D."/>
            <person name="Bellair M."/>
            <person name="Blankenburg K."/>
            <person name="Chao H."/>
            <person name="Dinh H."/>
            <person name="Doddapaneni H."/>
            <person name="Dugan-Rocha S."/>
            <person name="Elkadiri S."/>
            <person name="Gnanaolivu R."/>
            <person name="Hernandez B."/>
            <person name="Skinner E."/>
            <person name="Javaid M."/>
            <person name="Lee S."/>
            <person name="Li M."/>
            <person name="Ming W."/>
            <person name="Munidasa M."/>
            <person name="Muniz J."/>
            <person name="Nguyen L."/>
            <person name="Hughes D."/>
            <person name="Osuji N."/>
            <person name="Pu L.-L."/>
            <person name="Puazo M."/>
            <person name="Qu C."/>
            <person name="Quiroz J."/>
            <person name="Raj R."/>
            <person name="Weissenberger G."/>
            <person name="Xin Y."/>
            <person name="Zou X."/>
            <person name="Han Y."/>
            <person name="Worley K."/>
            <person name="Muzny D."/>
            <person name="Gibbs R."/>
        </authorList>
    </citation>
    <scope>NUCLEOTIDE SEQUENCE</scope>
    <source>
        <strain evidence="9">Sampled in the wild</strain>
    </source>
</reference>
<dbReference type="GO" id="GO:0016020">
    <property type="term" value="C:membrane"/>
    <property type="evidence" value="ECO:0007669"/>
    <property type="project" value="UniProtKB-SubCell"/>
</dbReference>
<keyword evidence="5 7" id="KW-0472">Membrane</keyword>
<dbReference type="EMBL" id="KZ308209">
    <property type="protein sequence ID" value="KAG8224718.1"/>
    <property type="molecule type" value="Genomic_DNA"/>
</dbReference>
<dbReference type="PANTHER" id="PTHR16172">
    <property type="entry name" value="MAJOR FACILITATOR SUPERFAMILY DOMAIN-CONTAINING PROTEIN 6-LIKE"/>
    <property type="match status" value="1"/>
</dbReference>
<evidence type="ECO:0000256" key="1">
    <source>
        <dbReference type="ARBA" id="ARBA00004141"/>
    </source>
</evidence>
<dbReference type="AlphaFoldDB" id="A0A8K0NWZ0"/>
<feature type="transmembrane region" description="Helical" evidence="7">
    <location>
        <begin position="181"/>
        <end position="200"/>
    </location>
</feature>
<dbReference type="Gene3D" id="1.20.1250.20">
    <property type="entry name" value="MFS general substrate transporter like domains"/>
    <property type="match status" value="1"/>
</dbReference>
<dbReference type="InterPro" id="IPR024989">
    <property type="entry name" value="MFS_assoc_dom"/>
</dbReference>
<feature type="compositionally biased region" description="Basic and acidic residues" evidence="6">
    <location>
        <begin position="83"/>
        <end position="95"/>
    </location>
</feature>
<dbReference type="InterPro" id="IPR051717">
    <property type="entry name" value="MFS_MFSD6"/>
</dbReference>
<dbReference type="Proteomes" id="UP000792457">
    <property type="component" value="Unassembled WGS sequence"/>
</dbReference>
<evidence type="ECO:0000313" key="10">
    <source>
        <dbReference type="Proteomes" id="UP000792457"/>
    </source>
</evidence>
<accession>A0A8K0NWZ0</accession>
<proteinExistence type="inferred from homology"/>
<evidence type="ECO:0000259" key="8">
    <source>
        <dbReference type="Pfam" id="PF12832"/>
    </source>
</evidence>
<protein>
    <recommendedName>
        <fullName evidence="8">Major facilitator superfamily associated domain-containing protein</fullName>
    </recommendedName>
</protein>
<evidence type="ECO:0000256" key="4">
    <source>
        <dbReference type="ARBA" id="ARBA00022989"/>
    </source>
</evidence>
<feature type="compositionally biased region" description="Polar residues" evidence="6">
    <location>
        <begin position="25"/>
        <end position="38"/>
    </location>
</feature>
<organism evidence="9 10">
    <name type="scientific">Ladona fulva</name>
    <name type="common">Scarce chaser dragonfly</name>
    <name type="synonym">Libellula fulva</name>
    <dbReference type="NCBI Taxonomy" id="123851"/>
    <lineage>
        <taxon>Eukaryota</taxon>
        <taxon>Metazoa</taxon>
        <taxon>Ecdysozoa</taxon>
        <taxon>Arthropoda</taxon>
        <taxon>Hexapoda</taxon>
        <taxon>Insecta</taxon>
        <taxon>Pterygota</taxon>
        <taxon>Palaeoptera</taxon>
        <taxon>Odonata</taxon>
        <taxon>Epiprocta</taxon>
        <taxon>Anisoptera</taxon>
        <taxon>Libelluloidea</taxon>
        <taxon>Libellulidae</taxon>
        <taxon>Ladona</taxon>
    </lineage>
</organism>
<comment type="caution">
    <text evidence="9">The sequence shown here is derived from an EMBL/GenBank/DDBJ whole genome shotgun (WGS) entry which is preliminary data.</text>
</comment>
<evidence type="ECO:0000256" key="6">
    <source>
        <dbReference type="SAM" id="MobiDB-lite"/>
    </source>
</evidence>
<feature type="region of interest" description="Disordered" evidence="6">
    <location>
        <begin position="326"/>
        <end position="398"/>
    </location>
</feature>
<evidence type="ECO:0000313" key="9">
    <source>
        <dbReference type="EMBL" id="KAG8224718.1"/>
    </source>
</evidence>
<keyword evidence="3 7" id="KW-0812">Transmembrane</keyword>
<feature type="non-terminal residue" evidence="9">
    <location>
        <position position="398"/>
    </location>
</feature>
<evidence type="ECO:0000256" key="7">
    <source>
        <dbReference type="SAM" id="Phobius"/>
    </source>
</evidence>
<dbReference type="PANTHER" id="PTHR16172:SF2">
    <property type="entry name" value="MAJOR FACILITATOR SUPERFAMILY DOMAIN-CONTAINING PROTEIN 6"/>
    <property type="match status" value="1"/>
</dbReference>
<name>A0A8K0NWZ0_LADFU</name>
<dbReference type="SUPFAM" id="SSF103473">
    <property type="entry name" value="MFS general substrate transporter"/>
    <property type="match status" value="1"/>
</dbReference>
<comment type="similarity">
    <text evidence="2">Belongs to the major facilitator superfamily. MFSD6 family.</text>
</comment>
<keyword evidence="4 7" id="KW-1133">Transmembrane helix</keyword>
<sequence>QDQPSYGQQNYGQPNYGQQDYGQPNYEQQNYNQGTYQPQPQPAMDQGGMLNRDDSLQGPAFGVTVPKGGIRPLVDPDATGEVDPEKYPQPKESTHKIRGRTDVLEMLCGGAVDPELLTAKTFYFFFYSAFGSLFPLMAVYFKQMGMNPGQCGLLIGSRPFVEFLSAPFWGSLADRTQKGKLLLLASLSCWILFTVPLGFIQPPATSCILRHNHTEYVLRTPGSEDGTRYLRKRSIPDNEGIEEEDDEDEVEVVMEARGLESDPDGMVMLPFDIQKKEFTPDERDVLKDGPFPPNLQGSRHHFHRPSYSEGGGLVLTDEDEEIASIASPVAPGGPHATVHSSPSPSLAPHGSITPHHYNPAPPTSKEKGTPSPSTPMGRPTKLDASKTTLGELSDKVYT</sequence>
<keyword evidence="10" id="KW-1185">Reference proteome</keyword>
<evidence type="ECO:0000256" key="5">
    <source>
        <dbReference type="ARBA" id="ARBA00023136"/>
    </source>
</evidence>
<dbReference type="OrthoDB" id="5989317at2759"/>
<comment type="subcellular location">
    <subcellularLocation>
        <location evidence="1">Membrane</location>
        <topology evidence="1">Multi-pass membrane protein</topology>
    </subcellularLocation>
</comment>
<dbReference type="InterPro" id="IPR036259">
    <property type="entry name" value="MFS_trans_sf"/>
</dbReference>
<evidence type="ECO:0000256" key="2">
    <source>
        <dbReference type="ARBA" id="ARBA00005241"/>
    </source>
</evidence>
<feature type="region of interest" description="Disordered" evidence="6">
    <location>
        <begin position="280"/>
        <end position="312"/>
    </location>
</feature>
<feature type="domain" description="Major facilitator superfamily associated" evidence="8">
    <location>
        <begin position="118"/>
        <end position="197"/>
    </location>
</feature>
<reference evidence="9" key="1">
    <citation type="submission" date="2013-04" db="EMBL/GenBank/DDBJ databases">
        <authorList>
            <person name="Qu J."/>
            <person name="Murali S.C."/>
            <person name="Bandaranaike D."/>
            <person name="Bellair M."/>
            <person name="Blankenburg K."/>
            <person name="Chao H."/>
            <person name="Dinh H."/>
            <person name="Doddapaneni H."/>
            <person name="Downs B."/>
            <person name="Dugan-Rocha S."/>
            <person name="Elkadiri S."/>
            <person name="Gnanaolivu R.D."/>
            <person name="Hernandez B."/>
            <person name="Javaid M."/>
            <person name="Jayaseelan J.C."/>
            <person name="Lee S."/>
            <person name="Li M."/>
            <person name="Ming W."/>
            <person name="Munidasa M."/>
            <person name="Muniz J."/>
            <person name="Nguyen L."/>
            <person name="Ongeri F."/>
            <person name="Osuji N."/>
            <person name="Pu L.-L."/>
            <person name="Puazo M."/>
            <person name="Qu C."/>
            <person name="Quiroz J."/>
            <person name="Raj R."/>
            <person name="Weissenberger G."/>
            <person name="Xin Y."/>
            <person name="Zou X."/>
            <person name="Han Y."/>
            <person name="Richards S."/>
            <person name="Worley K."/>
            <person name="Muzny D."/>
            <person name="Gibbs R."/>
        </authorList>
    </citation>
    <scope>NUCLEOTIDE SEQUENCE</scope>
    <source>
        <strain evidence="9">Sampled in the wild</strain>
    </source>
</reference>
<feature type="compositionally biased region" description="Low complexity" evidence="6">
    <location>
        <begin position="1"/>
        <end position="24"/>
    </location>
</feature>
<feature type="region of interest" description="Disordered" evidence="6">
    <location>
        <begin position="1"/>
        <end position="95"/>
    </location>
</feature>
<feature type="transmembrane region" description="Helical" evidence="7">
    <location>
        <begin position="122"/>
        <end position="141"/>
    </location>
</feature>
<dbReference type="Pfam" id="PF12832">
    <property type="entry name" value="MFS_1_like"/>
    <property type="match status" value="1"/>
</dbReference>
<evidence type="ECO:0000256" key="3">
    <source>
        <dbReference type="ARBA" id="ARBA00022692"/>
    </source>
</evidence>
<gene>
    <name evidence="9" type="ORF">J437_LFUL004888</name>
</gene>